<evidence type="ECO:0000313" key="3">
    <source>
        <dbReference type="EMBL" id="KAF2453121.1"/>
    </source>
</evidence>
<feature type="region of interest" description="Disordered" evidence="1">
    <location>
        <begin position="452"/>
        <end position="511"/>
    </location>
</feature>
<dbReference type="AlphaFoldDB" id="A0A6A6NN36"/>
<evidence type="ECO:0000256" key="1">
    <source>
        <dbReference type="SAM" id="MobiDB-lite"/>
    </source>
</evidence>
<dbReference type="InterPro" id="IPR052396">
    <property type="entry name" value="Meiotic_Drive_Suppr_Kinase"/>
</dbReference>
<feature type="domain" description="Protein kinase" evidence="2">
    <location>
        <begin position="567"/>
        <end position="779"/>
    </location>
</feature>
<dbReference type="Proteomes" id="UP000799766">
    <property type="component" value="Unassembled WGS sequence"/>
</dbReference>
<organism evidence="3 4">
    <name type="scientific">Lineolata rhizophorae</name>
    <dbReference type="NCBI Taxonomy" id="578093"/>
    <lineage>
        <taxon>Eukaryota</taxon>
        <taxon>Fungi</taxon>
        <taxon>Dikarya</taxon>
        <taxon>Ascomycota</taxon>
        <taxon>Pezizomycotina</taxon>
        <taxon>Dothideomycetes</taxon>
        <taxon>Dothideomycetes incertae sedis</taxon>
        <taxon>Lineolatales</taxon>
        <taxon>Lineolataceae</taxon>
        <taxon>Lineolata</taxon>
    </lineage>
</organism>
<feature type="compositionally biased region" description="Polar residues" evidence="1">
    <location>
        <begin position="220"/>
        <end position="231"/>
    </location>
</feature>
<evidence type="ECO:0000259" key="2">
    <source>
        <dbReference type="PROSITE" id="PS50011"/>
    </source>
</evidence>
<keyword evidence="4" id="KW-1185">Reference proteome</keyword>
<feature type="compositionally biased region" description="Basic residues" evidence="1">
    <location>
        <begin position="233"/>
        <end position="243"/>
    </location>
</feature>
<dbReference type="InterPro" id="IPR000719">
    <property type="entry name" value="Prot_kinase_dom"/>
</dbReference>
<evidence type="ECO:0000313" key="4">
    <source>
        <dbReference type="Proteomes" id="UP000799766"/>
    </source>
</evidence>
<dbReference type="GO" id="GO:0004672">
    <property type="term" value="F:protein kinase activity"/>
    <property type="evidence" value="ECO:0007669"/>
    <property type="project" value="InterPro"/>
</dbReference>
<dbReference type="PROSITE" id="PS50011">
    <property type="entry name" value="PROTEIN_KINASE_DOM"/>
    <property type="match status" value="1"/>
</dbReference>
<dbReference type="EMBL" id="MU001700">
    <property type="protein sequence ID" value="KAF2453121.1"/>
    <property type="molecule type" value="Genomic_DNA"/>
</dbReference>
<feature type="compositionally biased region" description="Basic and acidic residues" evidence="1">
    <location>
        <begin position="739"/>
        <end position="753"/>
    </location>
</feature>
<name>A0A6A6NN36_9PEZI</name>
<feature type="region of interest" description="Disordered" evidence="1">
    <location>
        <begin position="220"/>
        <end position="243"/>
    </location>
</feature>
<feature type="compositionally biased region" description="Basic and acidic residues" evidence="1">
    <location>
        <begin position="1"/>
        <end position="60"/>
    </location>
</feature>
<protein>
    <recommendedName>
        <fullName evidence="2">Protein kinase domain-containing protein</fullName>
    </recommendedName>
</protein>
<dbReference type="InterPro" id="IPR011009">
    <property type="entry name" value="Kinase-like_dom_sf"/>
</dbReference>
<dbReference type="OrthoDB" id="2156052at2759"/>
<feature type="compositionally biased region" description="Low complexity" evidence="1">
    <location>
        <begin position="498"/>
        <end position="510"/>
    </location>
</feature>
<dbReference type="Gene3D" id="1.10.510.10">
    <property type="entry name" value="Transferase(Phosphotransferase) domain 1"/>
    <property type="match status" value="1"/>
</dbReference>
<feature type="region of interest" description="Disordered" evidence="1">
    <location>
        <begin position="719"/>
        <end position="753"/>
    </location>
</feature>
<gene>
    <name evidence="3" type="ORF">BDY21DRAFT_357348</name>
</gene>
<dbReference type="SUPFAM" id="SSF56112">
    <property type="entry name" value="Protein kinase-like (PK-like)"/>
    <property type="match status" value="1"/>
</dbReference>
<proteinExistence type="predicted"/>
<dbReference type="PANTHER" id="PTHR37171">
    <property type="entry name" value="SERINE/THREONINE-PROTEIN KINASE YRZF-RELATED"/>
    <property type="match status" value="1"/>
</dbReference>
<dbReference type="PANTHER" id="PTHR37171:SF1">
    <property type="entry name" value="SERINE_THREONINE-PROTEIN KINASE YRZF-RELATED"/>
    <property type="match status" value="1"/>
</dbReference>
<sequence length="779" mass="88056">MDEISKLQRLLEESERRREEAESRALEDRRRREEAESRALEDRSRALEDRRRREEAEELSKASQPRTLQHYLDACHSLNLAIQVVTDPSLTTQGDTTNPTGRIFPRRIIPWDDFPTKQEKIWDQLSIGDLFSSQAAFPSQHQLDYVNSLLQPISSELGLRDFERDVVENAVRKLVEQAYNDLLLRSSLGLQGIVSFESHTNLGNVDDPISESMEQMSIGETGSGATVSVQRRSGPKAHHKAKGKGNRADQFCVYRTSDGRNVPVLAIEYKAPHKLTIDEVITGLESEIQPERDVINKDGEGFAFAAKALTAAVVTQLFSYMIGKSIQYGYVCTGEAFVFLHIPDNPTIVYYYVCVPNLDVLDDDETRLHRTAAAQVFAFVLQALRAAPPPMSWHDEAKSLDTWVVEFDDVLSKIPATVRKEARSTPYKAQRWQGFKRSPIRTRSYCQQLLGNVKHRGDDDDEEGPPSPTPGRSTRSGKKAVTSSTATGSDQKRGQRSGGNRRQGQTTQQTIHSRPFCTQKCILGLAYGGPMDTNCPNFDDHGQRHIDRLEFLRLIRTQLATDRGRDADCMPLYLSGSLGSLFKVRLSSHGYVLVAKGMERFYLGRLRHENELYDRLRALQGKHVPVCLGRVDLILPYYYDGGVFEHFMFLSWAGRPVFKCINQLSQPGVVDAVTTAFKELHTLGVLHCDAEPRNILYDADRSNLMVVDFERAKFYDRQPLGSISPNGQKRRGKRGMLQKQEKDDMSQKQEKDDFAQELQFAVDSVSRCFGRGSCPDKAR</sequence>
<feature type="region of interest" description="Disordered" evidence="1">
    <location>
        <begin position="1"/>
        <end position="65"/>
    </location>
</feature>
<reference evidence="3" key="1">
    <citation type="journal article" date="2020" name="Stud. Mycol.">
        <title>101 Dothideomycetes genomes: a test case for predicting lifestyles and emergence of pathogens.</title>
        <authorList>
            <person name="Haridas S."/>
            <person name="Albert R."/>
            <person name="Binder M."/>
            <person name="Bloem J."/>
            <person name="Labutti K."/>
            <person name="Salamov A."/>
            <person name="Andreopoulos B."/>
            <person name="Baker S."/>
            <person name="Barry K."/>
            <person name="Bills G."/>
            <person name="Bluhm B."/>
            <person name="Cannon C."/>
            <person name="Castanera R."/>
            <person name="Culley D."/>
            <person name="Daum C."/>
            <person name="Ezra D."/>
            <person name="Gonzalez J."/>
            <person name="Henrissat B."/>
            <person name="Kuo A."/>
            <person name="Liang C."/>
            <person name="Lipzen A."/>
            <person name="Lutzoni F."/>
            <person name="Magnuson J."/>
            <person name="Mondo S."/>
            <person name="Nolan M."/>
            <person name="Ohm R."/>
            <person name="Pangilinan J."/>
            <person name="Park H.-J."/>
            <person name="Ramirez L."/>
            <person name="Alfaro M."/>
            <person name="Sun H."/>
            <person name="Tritt A."/>
            <person name="Yoshinaga Y."/>
            <person name="Zwiers L.-H."/>
            <person name="Turgeon B."/>
            <person name="Goodwin S."/>
            <person name="Spatafora J."/>
            <person name="Crous P."/>
            <person name="Grigoriev I."/>
        </authorList>
    </citation>
    <scope>NUCLEOTIDE SEQUENCE</scope>
    <source>
        <strain evidence="3">ATCC 16933</strain>
    </source>
</reference>
<dbReference type="GO" id="GO:0005524">
    <property type="term" value="F:ATP binding"/>
    <property type="evidence" value="ECO:0007669"/>
    <property type="project" value="InterPro"/>
</dbReference>
<accession>A0A6A6NN36</accession>